<protein>
    <recommendedName>
        <fullName evidence="1">CoA-binding domain-containing protein</fullName>
    </recommendedName>
</protein>
<evidence type="ECO:0000313" key="2">
    <source>
        <dbReference type="EMBL" id="RDB25027.1"/>
    </source>
</evidence>
<dbReference type="Proteomes" id="UP000076154">
    <property type="component" value="Unassembled WGS sequence"/>
</dbReference>
<dbReference type="PANTHER" id="PTHR33303:SF2">
    <property type="entry name" value="COA-BINDING DOMAIN-CONTAINING PROTEIN"/>
    <property type="match status" value="1"/>
</dbReference>
<evidence type="ECO:0000259" key="1">
    <source>
        <dbReference type="Pfam" id="PF13380"/>
    </source>
</evidence>
<comment type="caution">
    <text evidence="2">The sequence shown here is derived from an EMBL/GenBank/DDBJ whole genome shotgun (WGS) entry which is preliminary data.</text>
</comment>
<accession>A0A369JWX0</accession>
<evidence type="ECO:0000313" key="3">
    <source>
        <dbReference type="Proteomes" id="UP000076154"/>
    </source>
</evidence>
<feature type="domain" description="CoA-binding" evidence="1">
    <location>
        <begin position="19"/>
        <end position="133"/>
    </location>
</feature>
<dbReference type="PANTHER" id="PTHR33303">
    <property type="entry name" value="CYTOPLASMIC PROTEIN-RELATED"/>
    <property type="match status" value="1"/>
</dbReference>
<dbReference type="Pfam" id="PF13380">
    <property type="entry name" value="CoA_binding_2"/>
    <property type="match status" value="1"/>
</dbReference>
<proteinExistence type="predicted"/>
<dbReference type="STRING" id="39966.A0A369JWX0"/>
<dbReference type="InParanoid" id="A0A369JWX0"/>
<name>A0A369JWX0_HYPMA</name>
<reference evidence="2" key="1">
    <citation type="submission" date="2018-04" db="EMBL/GenBank/DDBJ databases">
        <title>Whole genome sequencing of Hypsizygus marmoreus.</title>
        <authorList>
            <person name="Choi I.-G."/>
            <person name="Min B."/>
            <person name="Kim J.-G."/>
            <person name="Kim S."/>
            <person name="Oh Y.-L."/>
            <person name="Kong W.-S."/>
            <person name="Park H."/>
            <person name="Jeong J."/>
            <person name="Song E.-S."/>
        </authorList>
    </citation>
    <scope>NUCLEOTIDE SEQUENCE [LARGE SCALE GENOMIC DNA]</scope>
    <source>
        <strain evidence="2">51987-8</strain>
    </source>
</reference>
<sequence length="152" mass="16776">MRCTTSQEKKERFLSSPHFAVAGASQDQSRRASKILGWYRNKHMDVIPVHPKAKDLDGLRAVPSIANLPSPSTTALSIATMPPVTLTLLQQARTLSIPSIWIQPGAADQRVIDYIKSNDLSDRVIYGGPCILSEGDGIVHGQWFDEIYDGQF</sequence>
<keyword evidence="3" id="KW-1185">Reference proteome</keyword>
<organism evidence="2 3">
    <name type="scientific">Hypsizygus marmoreus</name>
    <name type="common">White beech mushroom</name>
    <name type="synonym">Agaricus marmoreus</name>
    <dbReference type="NCBI Taxonomy" id="39966"/>
    <lineage>
        <taxon>Eukaryota</taxon>
        <taxon>Fungi</taxon>
        <taxon>Dikarya</taxon>
        <taxon>Basidiomycota</taxon>
        <taxon>Agaricomycotina</taxon>
        <taxon>Agaricomycetes</taxon>
        <taxon>Agaricomycetidae</taxon>
        <taxon>Agaricales</taxon>
        <taxon>Tricholomatineae</taxon>
        <taxon>Lyophyllaceae</taxon>
        <taxon>Hypsizygus</taxon>
    </lineage>
</organism>
<dbReference type="OrthoDB" id="5138418at2759"/>
<dbReference type="InterPro" id="IPR036291">
    <property type="entry name" value="NAD(P)-bd_dom_sf"/>
</dbReference>
<gene>
    <name evidence="2" type="ORF">Hypma_007542</name>
</gene>
<dbReference type="EMBL" id="LUEZ02000041">
    <property type="protein sequence ID" value="RDB25027.1"/>
    <property type="molecule type" value="Genomic_DNA"/>
</dbReference>
<dbReference type="InterPro" id="IPR003781">
    <property type="entry name" value="CoA-bd"/>
</dbReference>
<dbReference type="Gene3D" id="3.40.50.720">
    <property type="entry name" value="NAD(P)-binding Rossmann-like Domain"/>
    <property type="match status" value="1"/>
</dbReference>
<dbReference type="SUPFAM" id="SSF51735">
    <property type="entry name" value="NAD(P)-binding Rossmann-fold domains"/>
    <property type="match status" value="1"/>
</dbReference>
<dbReference type="AlphaFoldDB" id="A0A369JWX0"/>